<keyword evidence="3" id="KW-1185">Reference proteome</keyword>
<dbReference type="InterPro" id="IPR036397">
    <property type="entry name" value="RNaseH_sf"/>
</dbReference>
<organism evidence="2 3">
    <name type="scientific">Magallana gigas</name>
    <name type="common">Pacific oyster</name>
    <name type="synonym">Crassostrea gigas</name>
    <dbReference type="NCBI Taxonomy" id="29159"/>
    <lineage>
        <taxon>Eukaryota</taxon>
        <taxon>Metazoa</taxon>
        <taxon>Spiralia</taxon>
        <taxon>Lophotrochozoa</taxon>
        <taxon>Mollusca</taxon>
        <taxon>Bivalvia</taxon>
        <taxon>Autobranchia</taxon>
        <taxon>Pteriomorphia</taxon>
        <taxon>Ostreida</taxon>
        <taxon>Ostreoidea</taxon>
        <taxon>Ostreidae</taxon>
        <taxon>Magallana</taxon>
    </lineage>
</organism>
<feature type="domain" description="Integrase core" evidence="1">
    <location>
        <begin position="217"/>
        <end position="243"/>
    </location>
</feature>
<dbReference type="InterPro" id="IPR012337">
    <property type="entry name" value="RNaseH-like_sf"/>
</dbReference>
<name>A0A8W8MCH0_MAGGI</name>
<dbReference type="SUPFAM" id="SSF53098">
    <property type="entry name" value="Ribonuclease H-like"/>
    <property type="match status" value="1"/>
</dbReference>
<dbReference type="EnsemblMetazoa" id="G32907.5">
    <property type="protein sequence ID" value="G32907.5:cds"/>
    <property type="gene ID" value="G32907"/>
</dbReference>
<evidence type="ECO:0000259" key="1">
    <source>
        <dbReference type="Pfam" id="PF24764"/>
    </source>
</evidence>
<dbReference type="Proteomes" id="UP000005408">
    <property type="component" value="Unassembled WGS sequence"/>
</dbReference>
<dbReference type="PANTHER" id="PTHR46791:SF5">
    <property type="entry name" value="CLR5 DOMAIN-CONTAINING PROTEIN-RELATED"/>
    <property type="match status" value="1"/>
</dbReference>
<proteinExistence type="predicted"/>
<protein>
    <recommendedName>
        <fullName evidence="1">Integrase core domain-containing protein</fullName>
    </recommendedName>
</protein>
<dbReference type="AlphaFoldDB" id="A0A8W8MCH0"/>
<feature type="domain" description="Integrase core" evidence="1">
    <location>
        <begin position="244"/>
        <end position="366"/>
    </location>
</feature>
<reference evidence="2" key="1">
    <citation type="submission" date="2022-08" db="UniProtKB">
        <authorList>
            <consortium name="EnsemblMetazoa"/>
        </authorList>
    </citation>
    <scope>IDENTIFICATION</scope>
    <source>
        <strain evidence="2">05x7-T-G4-1.051#20</strain>
    </source>
</reference>
<evidence type="ECO:0000313" key="3">
    <source>
        <dbReference type="Proteomes" id="UP000005408"/>
    </source>
</evidence>
<dbReference type="Pfam" id="PF24764">
    <property type="entry name" value="rva_4"/>
    <property type="match status" value="2"/>
</dbReference>
<dbReference type="PANTHER" id="PTHR46791">
    <property type="entry name" value="EXPRESSED PROTEIN"/>
    <property type="match status" value="1"/>
</dbReference>
<dbReference type="InterPro" id="IPR058913">
    <property type="entry name" value="Integrase_dom_put"/>
</dbReference>
<evidence type="ECO:0000313" key="2">
    <source>
        <dbReference type="EnsemblMetazoa" id="G32907.5:cds"/>
    </source>
</evidence>
<dbReference type="GO" id="GO:0003676">
    <property type="term" value="F:nucleic acid binding"/>
    <property type="evidence" value="ECO:0007669"/>
    <property type="project" value="InterPro"/>
</dbReference>
<dbReference type="Gene3D" id="3.30.420.10">
    <property type="entry name" value="Ribonuclease H-like superfamily/Ribonuclease H"/>
    <property type="match status" value="1"/>
</dbReference>
<accession>A0A8W8MCH0</accession>
<sequence length="428" mass="49909">MATGHENDLIREMKALVRQKIMYLANCVENGRFHNLVGSIDDTIEMVAQLSEVTDTECTLNLLEDAFPYLNEIINLGDYDAATQVCPELEHQTKGRPVFKIPFETLEFFVENGFKVAEIARLIGVSKRTVERRLKDYDLGIRQSYSPLTDHELEDEVKKIINDFPHVGYRTMSGLLQVKGHRVQEKRIRHAMQNADSCGVLFRRLFLSASRVQRRTYSVKAPQALWHIDENHKLIRWRFVIHGEYGVPKRVRSDKGSENIKVAEYMFQQRGIESKPFIAGRSVHNQRIERLWRELWSGFTVTYYRLFQFMEEQHILDVSNELHMQVLHFVFLPRMQLNLDRLTETLKRRPLQTENNRTPLQIWVSGKHLDPECDPQAEAETSSYGVDFDGPPSFNSEICVEIPNTKNFQICKFCNSTIFMIKIRNVSV</sequence>